<feature type="region of interest" description="Disordered" evidence="1">
    <location>
        <begin position="1"/>
        <end position="46"/>
    </location>
</feature>
<accession>A0AA36C6K6</accession>
<dbReference type="EMBL" id="CATQJA010000522">
    <property type="protein sequence ID" value="CAJ0561041.1"/>
    <property type="molecule type" value="Genomic_DNA"/>
</dbReference>
<proteinExistence type="predicted"/>
<protein>
    <submittedName>
        <fullName evidence="2">Uncharacterized protein</fullName>
    </submittedName>
</protein>
<evidence type="ECO:0000313" key="3">
    <source>
        <dbReference type="Proteomes" id="UP001177023"/>
    </source>
</evidence>
<reference evidence="2" key="1">
    <citation type="submission" date="2023-06" db="EMBL/GenBank/DDBJ databases">
        <authorList>
            <person name="Delattre M."/>
        </authorList>
    </citation>
    <scope>NUCLEOTIDE SEQUENCE</scope>
    <source>
        <strain evidence="2">AF72</strain>
    </source>
</reference>
<evidence type="ECO:0000313" key="2">
    <source>
        <dbReference type="EMBL" id="CAJ0561041.1"/>
    </source>
</evidence>
<dbReference type="Proteomes" id="UP001177023">
    <property type="component" value="Unassembled WGS sequence"/>
</dbReference>
<keyword evidence="3" id="KW-1185">Reference proteome</keyword>
<gene>
    <name evidence="2" type="ORF">MSPICULIGERA_LOCUS1714</name>
</gene>
<sequence>MPESDSDVEVIAGSSSSPGSASDVMARKSQPPFQQKKPQSRASSTSTLSDAIRDVVNVSLGILHLQKPAHRVDDSFWTLRRSLGRLEFVVLHELSFDTYMTHPHQLLATFCLDLLASWMPEEFEKFDIREQAFAILRDCHIVPEFVLDAATGVWRLWRSRSC</sequence>
<feature type="non-terminal residue" evidence="2">
    <location>
        <position position="1"/>
    </location>
</feature>
<organism evidence="2 3">
    <name type="scientific">Mesorhabditis spiculigera</name>
    <dbReference type="NCBI Taxonomy" id="96644"/>
    <lineage>
        <taxon>Eukaryota</taxon>
        <taxon>Metazoa</taxon>
        <taxon>Ecdysozoa</taxon>
        <taxon>Nematoda</taxon>
        <taxon>Chromadorea</taxon>
        <taxon>Rhabditida</taxon>
        <taxon>Rhabditina</taxon>
        <taxon>Rhabditomorpha</taxon>
        <taxon>Rhabditoidea</taxon>
        <taxon>Rhabditidae</taxon>
        <taxon>Mesorhabditinae</taxon>
        <taxon>Mesorhabditis</taxon>
    </lineage>
</organism>
<evidence type="ECO:0000256" key="1">
    <source>
        <dbReference type="SAM" id="MobiDB-lite"/>
    </source>
</evidence>
<name>A0AA36C6K6_9BILA</name>
<feature type="compositionally biased region" description="Low complexity" evidence="1">
    <location>
        <begin position="12"/>
        <end position="37"/>
    </location>
</feature>
<comment type="caution">
    <text evidence="2">The sequence shown here is derived from an EMBL/GenBank/DDBJ whole genome shotgun (WGS) entry which is preliminary data.</text>
</comment>
<dbReference type="AlphaFoldDB" id="A0AA36C6K6"/>